<evidence type="ECO:0000313" key="5">
    <source>
        <dbReference type="Proteomes" id="UP000005953"/>
    </source>
</evidence>
<dbReference type="InterPro" id="IPR029058">
    <property type="entry name" value="AB_hydrolase_fold"/>
</dbReference>
<dbReference type="RefSeq" id="WP_008043663.1">
    <property type="nucleotide sequence ID" value="NZ_CH724150.1"/>
</dbReference>
<dbReference type="Proteomes" id="UP000005953">
    <property type="component" value="Unassembled WGS sequence"/>
</dbReference>
<keyword evidence="5" id="KW-1185">Reference proteome</keyword>
<protein>
    <submittedName>
        <fullName evidence="4">Esterase/lipase/thioesterase family protein</fullName>
    </submittedName>
</protein>
<feature type="domain" description="AB hydrolase-1" evidence="3">
    <location>
        <begin position="48"/>
        <end position="240"/>
    </location>
</feature>
<keyword evidence="2" id="KW-0443">Lipid metabolism</keyword>
<dbReference type="STRING" id="314283.MED297_16749"/>
<sequence length="286" mass="32552">MELVSAEHRGTYFEDLYSVKHNRSQDRSVEVAVLHLHAAKDNSGSDAFLFVHDVFDSHWQWMDDGANQQVISALLNEGYSIWLFDWRGHGSSKHNRDVHSNTLSEMAATDLPAVVEFIQEKSRGGQLSVVSAGYGAQMVLRAMPQIDAVSKFVLVDAQCIKPARRYWIPFVRLKNRTRLLGRQWVSNRAGEHEPASLFIELLKEAAWFSRYRRKQLKPLIAELQSRSHRIFWLCTSARFERKAHRLLGTKARTHRVNAQAALSSADVSGFVNPVLNDLKQQLGSES</sequence>
<accession>A4BHL0</accession>
<dbReference type="HOGENOM" id="CLU_972783_0_0_6"/>
<evidence type="ECO:0000256" key="2">
    <source>
        <dbReference type="ARBA" id="ARBA00023098"/>
    </source>
</evidence>
<proteinExistence type="predicted"/>
<evidence type="ECO:0000259" key="3">
    <source>
        <dbReference type="Pfam" id="PF12697"/>
    </source>
</evidence>
<name>A4BHL0_9GAMM</name>
<gene>
    <name evidence="4" type="ORF">MED297_16749</name>
</gene>
<keyword evidence="1" id="KW-0442">Lipid degradation</keyword>
<reference evidence="4 5" key="1">
    <citation type="submission" date="2006-02" db="EMBL/GenBank/DDBJ databases">
        <authorList>
            <person name="Pinhassi J."/>
            <person name="Pedros-Alio C."/>
            <person name="Ferriera S."/>
            <person name="Johnson J."/>
            <person name="Kravitz S."/>
            <person name="Halpern A."/>
            <person name="Remington K."/>
            <person name="Beeson K."/>
            <person name="Tran B."/>
            <person name="Rogers Y.-H."/>
            <person name="Friedman R."/>
            <person name="Venter J.C."/>
        </authorList>
    </citation>
    <scope>NUCLEOTIDE SEQUENCE [LARGE SCALE GENOMIC DNA]</scope>
    <source>
        <strain evidence="4 5">MED297</strain>
    </source>
</reference>
<dbReference type="AlphaFoldDB" id="A4BHL0"/>
<evidence type="ECO:0000256" key="1">
    <source>
        <dbReference type="ARBA" id="ARBA00022963"/>
    </source>
</evidence>
<comment type="caution">
    <text evidence="4">The sequence shown here is derived from an EMBL/GenBank/DDBJ whole genome shotgun (WGS) entry which is preliminary data.</text>
</comment>
<dbReference type="PANTHER" id="PTHR11005">
    <property type="entry name" value="LYSOSOMAL ACID LIPASE-RELATED"/>
    <property type="match status" value="1"/>
</dbReference>
<dbReference type="GO" id="GO:0016042">
    <property type="term" value="P:lipid catabolic process"/>
    <property type="evidence" value="ECO:0007669"/>
    <property type="project" value="UniProtKB-KW"/>
</dbReference>
<dbReference type="Gene3D" id="3.40.50.1820">
    <property type="entry name" value="alpha/beta hydrolase"/>
    <property type="match status" value="1"/>
</dbReference>
<dbReference type="Pfam" id="PF12697">
    <property type="entry name" value="Abhydrolase_6"/>
    <property type="match status" value="1"/>
</dbReference>
<dbReference type="InterPro" id="IPR000073">
    <property type="entry name" value="AB_hydrolase_1"/>
</dbReference>
<organism evidence="4 5">
    <name type="scientific">Reinekea blandensis MED297</name>
    <dbReference type="NCBI Taxonomy" id="314283"/>
    <lineage>
        <taxon>Bacteria</taxon>
        <taxon>Pseudomonadati</taxon>
        <taxon>Pseudomonadota</taxon>
        <taxon>Gammaproteobacteria</taxon>
        <taxon>Oceanospirillales</taxon>
        <taxon>Saccharospirillaceae</taxon>
        <taxon>Reinekea</taxon>
    </lineage>
</organism>
<evidence type="ECO:0000313" key="4">
    <source>
        <dbReference type="EMBL" id="EAR08408.1"/>
    </source>
</evidence>
<dbReference type="EMBL" id="AAOE01000021">
    <property type="protein sequence ID" value="EAR08408.1"/>
    <property type="molecule type" value="Genomic_DNA"/>
</dbReference>
<dbReference type="SUPFAM" id="SSF53474">
    <property type="entry name" value="alpha/beta-Hydrolases"/>
    <property type="match status" value="1"/>
</dbReference>